<dbReference type="AlphaFoldDB" id="A0AAN6XYH1"/>
<organism evidence="2 3">
    <name type="scientific">Rhypophila decipiens</name>
    <dbReference type="NCBI Taxonomy" id="261697"/>
    <lineage>
        <taxon>Eukaryota</taxon>
        <taxon>Fungi</taxon>
        <taxon>Dikarya</taxon>
        <taxon>Ascomycota</taxon>
        <taxon>Pezizomycotina</taxon>
        <taxon>Sordariomycetes</taxon>
        <taxon>Sordariomycetidae</taxon>
        <taxon>Sordariales</taxon>
        <taxon>Naviculisporaceae</taxon>
        <taxon>Rhypophila</taxon>
    </lineage>
</organism>
<name>A0AAN6XYH1_9PEZI</name>
<dbReference type="EMBL" id="MU858223">
    <property type="protein sequence ID" value="KAK4208916.1"/>
    <property type="molecule type" value="Genomic_DNA"/>
</dbReference>
<accession>A0AAN6XYH1</accession>
<reference evidence="2" key="2">
    <citation type="submission" date="2023-05" db="EMBL/GenBank/DDBJ databases">
        <authorList>
            <consortium name="Lawrence Berkeley National Laboratory"/>
            <person name="Steindorff A."/>
            <person name="Hensen N."/>
            <person name="Bonometti L."/>
            <person name="Westerberg I."/>
            <person name="Brannstrom I.O."/>
            <person name="Guillou S."/>
            <person name="Cros-Aarteil S."/>
            <person name="Calhoun S."/>
            <person name="Haridas S."/>
            <person name="Kuo A."/>
            <person name="Mondo S."/>
            <person name="Pangilinan J."/>
            <person name="Riley R."/>
            <person name="Labutti K."/>
            <person name="Andreopoulos B."/>
            <person name="Lipzen A."/>
            <person name="Chen C."/>
            <person name="Yanf M."/>
            <person name="Daum C."/>
            <person name="Ng V."/>
            <person name="Clum A."/>
            <person name="Ohm R."/>
            <person name="Martin F."/>
            <person name="Silar P."/>
            <person name="Natvig D."/>
            <person name="Lalanne C."/>
            <person name="Gautier V."/>
            <person name="Ament-Velasquez S.L."/>
            <person name="Kruys A."/>
            <person name="Hutchinson M.I."/>
            <person name="Powell A.J."/>
            <person name="Barry K."/>
            <person name="Miller A.N."/>
            <person name="Grigoriev I.V."/>
            <person name="Debuchy R."/>
            <person name="Gladieux P."/>
            <person name="Thoren M.H."/>
            <person name="Johannesson H."/>
        </authorList>
    </citation>
    <scope>NUCLEOTIDE SEQUENCE</scope>
    <source>
        <strain evidence="2">PSN293</strain>
    </source>
</reference>
<gene>
    <name evidence="2" type="ORF">QBC37DRAFT_391629</name>
</gene>
<feature type="chain" id="PRO_5042960464" evidence="1">
    <location>
        <begin position="24"/>
        <end position="108"/>
    </location>
</feature>
<sequence length="108" mass="12021">MLFKTQILQTAALLLPILDLAAADCWEKRCSRPEVSSTVLCAPACREKGYPVSDYETYYRIWPLQVAVVCTCGTFQSEKRSVCASKGLPYLETEQKSADYFGGKIPVC</sequence>
<protein>
    <submittedName>
        <fullName evidence="2">Uncharacterized protein</fullName>
    </submittedName>
</protein>
<evidence type="ECO:0000313" key="3">
    <source>
        <dbReference type="Proteomes" id="UP001301769"/>
    </source>
</evidence>
<evidence type="ECO:0000313" key="2">
    <source>
        <dbReference type="EMBL" id="KAK4208916.1"/>
    </source>
</evidence>
<keyword evidence="3" id="KW-1185">Reference proteome</keyword>
<reference evidence="2" key="1">
    <citation type="journal article" date="2023" name="Mol. Phylogenet. Evol.">
        <title>Genome-scale phylogeny and comparative genomics of the fungal order Sordariales.</title>
        <authorList>
            <person name="Hensen N."/>
            <person name="Bonometti L."/>
            <person name="Westerberg I."/>
            <person name="Brannstrom I.O."/>
            <person name="Guillou S."/>
            <person name="Cros-Aarteil S."/>
            <person name="Calhoun S."/>
            <person name="Haridas S."/>
            <person name="Kuo A."/>
            <person name="Mondo S."/>
            <person name="Pangilinan J."/>
            <person name="Riley R."/>
            <person name="LaButti K."/>
            <person name="Andreopoulos B."/>
            <person name="Lipzen A."/>
            <person name="Chen C."/>
            <person name="Yan M."/>
            <person name="Daum C."/>
            <person name="Ng V."/>
            <person name="Clum A."/>
            <person name="Steindorff A."/>
            <person name="Ohm R.A."/>
            <person name="Martin F."/>
            <person name="Silar P."/>
            <person name="Natvig D.O."/>
            <person name="Lalanne C."/>
            <person name="Gautier V."/>
            <person name="Ament-Velasquez S.L."/>
            <person name="Kruys A."/>
            <person name="Hutchinson M.I."/>
            <person name="Powell A.J."/>
            <person name="Barry K."/>
            <person name="Miller A.N."/>
            <person name="Grigoriev I.V."/>
            <person name="Debuchy R."/>
            <person name="Gladieux P."/>
            <person name="Hiltunen Thoren M."/>
            <person name="Johannesson H."/>
        </authorList>
    </citation>
    <scope>NUCLEOTIDE SEQUENCE</scope>
    <source>
        <strain evidence="2">PSN293</strain>
    </source>
</reference>
<keyword evidence="1" id="KW-0732">Signal</keyword>
<proteinExistence type="predicted"/>
<dbReference type="Proteomes" id="UP001301769">
    <property type="component" value="Unassembled WGS sequence"/>
</dbReference>
<feature type="signal peptide" evidence="1">
    <location>
        <begin position="1"/>
        <end position="23"/>
    </location>
</feature>
<comment type="caution">
    <text evidence="2">The sequence shown here is derived from an EMBL/GenBank/DDBJ whole genome shotgun (WGS) entry which is preliminary data.</text>
</comment>
<evidence type="ECO:0000256" key="1">
    <source>
        <dbReference type="SAM" id="SignalP"/>
    </source>
</evidence>